<accession>A0A1H3P8R3</accession>
<sequence length="771" mass="83866">MLESELAALAPVLCDALYVSSGTHSAAFHRDVVLPLRRAVFNGREPALDRLGDLPRRVPELAAWLGARAEHEAAREQLAGLAAEALAADRENLTELCADPALRKAIALTSEDLLRAVLRTSATPDKRGRKAEPTVLRYALRASTKTSPLSWFTFVGWGRLDDHRTSDGWPSDAHLAIVTTANRALVETFLDAVLTEERSRTLPHHLTSEPRIEDGRATFLRTRLQLAGGRFLTSAEDEVTVAHSGPLGLVLMLARKGILLDDLIAELTNRLGRPADKYVGQLVSAGLLVPSAPIDPQSADAVRDLADWLRPGPLAERLDEIADATAAFGATGPEQRQQALNALGARWTALFEAIGRPGPAAPVLTEDVIIREPLPLGGFLSPDDHTALGEIAAVAERFDLGHTLRGALRERFVARYGAGGVCPRPWEFASEVRDTWKTLTTTEPAPTSDHPLDEVTLPEALVREAAATSPHRPMSYSFFVQNDPGTGLLCVNHLHGGWGRFTSRFLPSLDPAAAEAVSRQLRGHLARPVQIRPVGGFNANLHPKLVADELGDDPRWSSLTESDLELFDDGTELRLRLKTTGEALDVLYPGFLAPVMLPDRLAPFLNDFPTGLATFRSLIPQYSKAIPGGVLTTTPRLRHGNVVLRRRRWLLEAGTVDRLSADLAAEDVPVRAAAKWRALLGLPEQVFLHPVAPAGGERSAAGLLKYLQQPKPHLADLGSALHLRSLRKWLARHENGVVFEEALPAAGGRAQPRRAVELVVETYRNGSPQWT</sequence>
<dbReference type="EMBL" id="FNON01000008">
    <property type="protein sequence ID" value="SDY97477.1"/>
    <property type="molecule type" value="Genomic_DNA"/>
</dbReference>
<proteinExistence type="predicted"/>
<dbReference type="STRING" id="589385.SAMN05421504_10878"/>
<evidence type="ECO:0000313" key="2">
    <source>
        <dbReference type="EMBL" id="SDY97477.1"/>
    </source>
</evidence>
<keyword evidence="3" id="KW-1185">Reference proteome</keyword>
<protein>
    <submittedName>
        <fullName evidence="2">Lantibiotic dehydratase, C terminus</fullName>
    </submittedName>
</protein>
<reference evidence="2 3" key="1">
    <citation type="submission" date="2016-10" db="EMBL/GenBank/DDBJ databases">
        <authorList>
            <person name="de Groot N.N."/>
        </authorList>
    </citation>
    <scope>NUCLEOTIDE SEQUENCE [LARGE SCALE GENOMIC DNA]</scope>
    <source>
        <strain evidence="2 3">CPCC 202699</strain>
    </source>
</reference>
<evidence type="ECO:0000259" key="1">
    <source>
        <dbReference type="Pfam" id="PF04738"/>
    </source>
</evidence>
<name>A0A1H3P8R3_9PSEU</name>
<organism evidence="2 3">
    <name type="scientific">Amycolatopsis xylanica</name>
    <dbReference type="NCBI Taxonomy" id="589385"/>
    <lineage>
        <taxon>Bacteria</taxon>
        <taxon>Bacillati</taxon>
        <taxon>Actinomycetota</taxon>
        <taxon>Actinomycetes</taxon>
        <taxon>Pseudonocardiales</taxon>
        <taxon>Pseudonocardiaceae</taxon>
        <taxon>Amycolatopsis</taxon>
    </lineage>
</organism>
<dbReference type="Pfam" id="PF04738">
    <property type="entry name" value="Lant_dehydr_N"/>
    <property type="match status" value="2"/>
</dbReference>
<evidence type="ECO:0000313" key="3">
    <source>
        <dbReference type="Proteomes" id="UP000199515"/>
    </source>
</evidence>
<gene>
    <name evidence="2" type="ORF">SAMN05421504_10878</name>
</gene>
<dbReference type="InterPro" id="IPR006827">
    <property type="entry name" value="Lant_deHydtase_N"/>
</dbReference>
<dbReference type="AlphaFoldDB" id="A0A1H3P8R3"/>
<feature type="domain" description="Lantibiotic dehydratase N-terminal" evidence="1">
    <location>
        <begin position="529"/>
        <end position="688"/>
    </location>
</feature>
<feature type="domain" description="Lantibiotic dehydratase N-terminal" evidence="1">
    <location>
        <begin position="98"/>
        <end position="422"/>
    </location>
</feature>
<dbReference type="Proteomes" id="UP000199515">
    <property type="component" value="Unassembled WGS sequence"/>
</dbReference>